<gene>
    <name evidence="3" type="ORF">CO059_00125</name>
</gene>
<protein>
    <submittedName>
        <fullName evidence="3">Glycosyl transferase</fullName>
    </submittedName>
</protein>
<dbReference type="AlphaFoldDB" id="A0A2M8EKE0"/>
<evidence type="ECO:0000313" key="3">
    <source>
        <dbReference type="EMBL" id="PJC23216.1"/>
    </source>
</evidence>
<sequence>MSEKPYTINNSLLTKLRIALVHDDFTQFGGGESIFLAIKELFPTAAIYTSLVTKEWVKRIASSQQSGASSRKIFTSFMQKLPFKKKLQRAYFPLYPLAFESFDFSDFDLVISSSTRFAHGIITKPQTKHLCYMHSPGRMFWESKSYFGEKSKLRSLLSPVLAYLRLWDFTVAQRVDQFLTNSKHTAAKIAKYYHREARVVYPFVDLERFKTNDYRLPTNDYYLVVSRLTRWKRVDLAVKAALEVGVPLKVVGDGPDRKRLERLVLKHQITKSPNNQITFLGWVSGEELAKLFQGCQALVMPQEEDFGITSLEAQASGRPVVAFKAGGALETIMVGKTGEFFYPQTAEALIFALKKFQAGRYDPQACRKNAERFSKRRFQEQFIEEVMASVNGK</sequence>
<dbReference type="Gene3D" id="3.40.50.2000">
    <property type="entry name" value="Glycogen Phosphorylase B"/>
    <property type="match status" value="2"/>
</dbReference>
<dbReference type="PANTHER" id="PTHR45947">
    <property type="entry name" value="SULFOQUINOVOSYL TRANSFERASE SQD2"/>
    <property type="match status" value="1"/>
</dbReference>
<keyword evidence="3" id="KW-0808">Transferase</keyword>
<comment type="caution">
    <text evidence="3">The sequence shown here is derived from an EMBL/GenBank/DDBJ whole genome shotgun (WGS) entry which is preliminary data.</text>
</comment>
<evidence type="ECO:0000259" key="1">
    <source>
        <dbReference type="Pfam" id="PF00534"/>
    </source>
</evidence>
<dbReference type="InterPro" id="IPR028098">
    <property type="entry name" value="Glyco_trans_4-like_N"/>
</dbReference>
<organism evidence="3 4">
    <name type="scientific">candidate division WWE3 bacterium CG_4_9_14_0_2_um_filter_48_10</name>
    <dbReference type="NCBI Taxonomy" id="1975078"/>
    <lineage>
        <taxon>Bacteria</taxon>
        <taxon>Katanobacteria</taxon>
    </lineage>
</organism>
<dbReference type="EMBL" id="PFSK01000003">
    <property type="protein sequence ID" value="PJC23216.1"/>
    <property type="molecule type" value="Genomic_DNA"/>
</dbReference>
<proteinExistence type="predicted"/>
<name>A0A2M8EKE0_UNCKA</name>
<feature type="domain" description="Glycosyltransferase subfamily 4-like N-terminal" evidence="2">
    <location>
        <begin position="76"/>
        <end position="208"/>
    </location>
</feature>
<dbReference type="Pfam" id="PF13439">
    <property type="entry name" value="Glyco_transf_4"/>
    <property type="match status" value="1"/>
</dbReference>
<dbReference type="SUPFAM" id="SSF53756">
    <property type="entry name" value="UDP-Glycosyltransferase/glycogen phosphorylase"/>
    <property type="match status" value="1"/>
</dbReference>
<dbReference type="InterPro" id="IPR050194">
    <property type="entry name" value="Glycosyltransferase_grp1"/>
</dbReference>
<dbReference type="Pfam" id="PF00534">
    <property type="entry name" value="Glycos_transf_1"/>
    <property type="match status" value="1"/>
</dbReference>
<dbReference type="PANTHER" id="PTHR45947:SF3">
    <property type="entry name" value="SULFOQUINOVOSYL TRANSFERASE SQD2"/>
    <property type="match status" value="1"/>
</dbReference>
<dbReference type="Proteomes" id="UP000228781">
    <property type="component" value="Unassembled WGS sequence"/>
</dbReference>
<evidence type="ECO:0000313" key="4">
    <source>
        <dbReference type="Proteomes" id="UP000228781"/>
    </source>
</evidence>
<dbReference type="GO" id="GO:0016757">
    <property type="term" value="F:glycosyltransferase activity"/>
    <property type="evidence" value="ECO:0007669"/>
    <property type="project" value="InterPro"/>
</dbReference>
<reference evidence="4" key="1">
    <citation type="submission" date="2017-09" db="EMBL/GenBank/DDBJ databases">
        <title>Depth-based differentiation of microbial function through sediment-hosted aquifers and enrichment of novel symbionts in the deep terrestrial subsurface.</title>
        <authorList>
            <person name="Probst A.J."/>
            <person name="Ladd B."/>
            <person name="Jarett J.K."/>
            <person name="Geller-Mcgrath D.E."/>
            <person name="Sieber C.M.K."/>
            <person name="Emerson J.B."/>
            <person name="Anantharaman K."/>
            <person name="Thomas B.C."/>
            <person name="Malmstrom R."/>
            <person name="Stieglmeier M."/>
            <person name="Klingl A."/>
            <person name="Woyke T."/>
            <person name="Ryan C.M."/>
            <person name="Banfield J.F."/>
        </authorList>
    </citation>
    <scope>NUCLEOTIDE SEQUENCE [LARGE SCALE GENOMIC DNA]</scope>
</reference>
<dbReference type="InterPro" id="IPR001296">
    <property type="entry name" value="Glyco_trans_1"/>
</dbReference>
<accession>A0A2M8EKE0</accession>
<evidence type="ECO:0000259" key="2">
    <source>
        <dbReference type="Pfam" id="PF13439"/>
    </source>
</evidence>
<feature type="domain" description="Glycosyl transferase family 1" evidence="1">
    <location>
        <begin position="218"/>
        <end position="372"/>
    </location>
</feature>